<dbReference type="GO" id="GO:0003700">
    <property type="term" value="F:DNA-binding transcription factor activity"/>
    <property type="evidence" value="ECO:0007669"/>
    <property type="project" value="InterPro"/>
</dbReference>
<sequence length="104" mass="12624">MPIPDERESSVREFNELYFTYRSNFISIARSYVEETAVAEDIVTDSFVAYWVRDTNWQRIRIPELRCRSNQERCLEHLRNKQIHQRVEKKLQDASDRMLEYHLG</sequence>
<organism evidence="1">
    <name type="scientific">human gut metagenome</name>
    <dbReference type="NCBI Taxonomy" id="408170"/>
    <lineage>
        <taxon>unclassified sequences</taxon>
        <taxon>metagenomes</taxon>
        <taxon>organismal metagenomes</taxon>
    </lineage>
</organism>
<dbReference type="EMBL" id="AJWY01013895">
    <property type="protein sequence ID" value="EKC45489.1"/>
    <property type="molecule type" value="Genomic_DNA"/>
</dbReference>
<dbReference type="Gene3D" id="1.10.1740.10">
    <property type="match status" value="1"/>
</dbReference>
<gene>
    <name evidence="1" type="ORF">LEA_20218</name>
</gene>
<accession>K1RPP7</accession>
<dbReference type="SUPFAM" id="SSF88946">
    <property type="entry name" value="Sigma2 domain of RNA polymerase sigma factors"/>
    <property type="match status" value="1"/>
</dbReference>
<proteinExistence type="predicted"/>
<name>K1RPP7_9ZZZZ</name>
<feature type="non-terminal residue" evidence="1">
    <location>
        <position position="104"/>
    </location>
</feature>
<dbReference type="InterPro" id="IPR013325">
    <property type="entry name" value="RNA_pol_sigma_r2"/>
</dbReference>
<comment type="caution">
    <text evidence="1">The sequence shown here is derived from an EMBL/GenBank/DDBJ whole genome shotgun (WGS) entry which is preliminary data.</text>
</comment>
<protein>
    <submittedName>
        <fullName evidence="1">RNA polymerase sigma factor</fullName>
    </submittedName>
</protein>
<evidence type="ECO:0000313" key="1">
    <source>
        <dbReference type="EMBL" id="EKC45489.1"/>
    </source>
</evidence>
<reference evidence="1" key="1">
    <citation type="journal article" date="2013" name="Environ. Microbiol.">
        <title>Microbiota from the distal guts of lean and obese adolescents exhibit partial functional redundancy besides clear differences in community structure.</title>
        <authorList>
            <person name="Ferrer M."/>
            <person name="Ruiz A."/>
            <person name="Lanza F."/>
            <person name="Haange S.B."/>
            <person name="Oberbach A."/>
            <person name="Till H."/>
            <person name="Bargiela R."/>
            <person name="Campoy C."/>
            <person name="Segura M.T."/>
            <person name="Richter M."/>
            <person name="von Bergen M."/>
            <person name="Seifert J."/>
            <person name="Suarez A."/>
        </authorList>
    </citation>
    <scope>NUCLEOTIDE SEQUENCE</scope>
</reference>
<dbReference type="GO" id="GO:0006352">
    <property type="term" value="P:DNA-templated transcription initiation"/>
    <property type="evidence" value="ECO:0007669"/>
    <property type="project" value="InterPro"/>
</dbReference>
<dbReference type="AlphaFoldDB" id="K1RPP7"/>